<sequence length="203" mass="23362">MCDVGFVSLSNGKKMPLLGLGTFARSDSWNDSDEKQLDQALRAAFDIGYRYIDTAEVYKNEHIIGAIIEEYIKNGKFKREDIFITTKLPVYGMNEPERFIKNSLKKLNLDYIDLYLIHAPIPFENSGNDSSKKDETGNSIPTLIPFYETWKVLENFYLDGKLKGIGISNFNEKQIQELYNQARIKPQNLQVCQSKKKSKVLKF</sequence>
<name>A0AC35F3J9_9BILA</name>
<dbReference type="Proteomes" id="UP000887580">
    <property type="component" value="Unplaced"/>
</dbReference>
<proteinExistence type="predicted"/>
<organism evidence="1 2">
    <name type="scientific">Panagrolaimus sp. PS1159</name>
    <dbReference type="NCBI Taxonomy" id="55785"/>
    <lineage>
        <taxon>Eukaryota</taxon>
        <taxon>Metazoa</taxon>
        <taxon>Ecdysozoa</taxon>
        <taxon>Nematoda</taxon>
        <taxon>Chromadorea</taxon>
        <taxon>Rhabditida</taxon>
        <taxon>Tylenchina</taxon>
        <taxon>Panagrolaimomorpha</taxon>
        <taxon>Panagrolaimoidea</taxon>
        <taxon>Panagrolaimidae</taxon>
        <taxon>Panagrolaimus</taxon>
    </lineage>
</organism>
<dbReference type="WBParaSite" id="PS1159_v2.g13352.t1">
    <property type="protein sequence ID" value="PS1159_v2.g13352.t1"/>
    <property type="gene ID" value="PS1159_v2.g13352"/>
</dbReference>
<evidence type="ECO:0000313" key="2">
    <source>
        <dbReference type="WBParaSite" id="PS1159_v2.g13352.t1"/>
    </source>
</evidence>
<evidence type="ECO:0000313" key="1">
    <source>
        <dbReference type="Proteomes" id="UP000887580"/>
    </source>
</evidence>
<accession>A0AC35F3J9</accession>
<reference evidence="2" key="1">
    <citation type="submission" date="2022-11" db="UniProtKB">
        <authorList>
            <consortium name="WormBaseParasite"/>
        </authorList>
    </citation>
    <scope>IDENTIFICATION</scope>
</reference>
<protein>
    <submittedName>
        <fullName evidence="2">NADP-dependent oxidoreductase domain-containing protein</fullName>
    </submittedName>
</protein>